<keyword evidence="10" id="KW-1185">Reference proteome</keyword>
<evidence type="ECO:0000256" key="2">
    <source>
        <dbReference type="ARBA" id="ARBA00022692"/>
    </source>
</evidence>
<sequence length="363" mass="41298">MTMENFTNGTNETDCPIAITPEDKKVAVPVILLLICFIGIVGNLGVIYVVYKFRQMNPLFLNLAVADLLFNLFGLPIYAAFYATKHRILIGDVTCKTLYYLTYVTMGVSIYSLVAICLLRYLSIKYPLHLRTMLGRGTSYKAAAVTWVVMLLLNIPLLIIMTEEGGKPCSLRVGESSLYYIYVTVVFGIDFITPATIIAVLSTFIVIHVFHIQKEHRTLSENEKGGFHKASKMATKRLMILVILVFSLFIVCWAPMHVLFLRAVLNRDVADDRPCIWKQVTEYIFLIAQILAFSNSSVNPILYNFVSKEFRLAFARAMCPCYYKKRDEEQSEITRRITVSYRTDAEMEVSDSCYQSVPLKTLK</sequence>
<dbReference type="GeneID" id="106154261"/>
<feature type="transmembrane region" description="Helical" evidence="8">
    <location>
        <begin position="142"/>
        <end position="161"/>
    </location>
</feature>
<evidence type="ECO:0000256" key="4">
    <source>
        <dbReference type="ARBA" id="ARBA00023040"/>
    </source>
</evidence>
<name>A0A1S3HES4_LINAN</name>
<organism evidence="10 13">
    <name type="scientific">Lingula anatina</name>
    <name type="common">Brachiopod</name>
    <name type="synonym">Lingula unguis</name>
    <dbReference type="NCBI Taxonomy" id="7574"/>
    <lineage>
        <taxon>Eukaryota</taxon>
        <taxon>Metazoa</taxon>
        <taxon>Spiralia</taxon>
        <taxon>Lophotrochozoa</taxon>
        <taxon>Brachiopoda</taxon>
        <taxon>Linguliformea</taxon>
        <taxon>Lingulata</taxon>
        <taxon>Lingulida</taxon>
        <taxon>Linguloidea</taxon>
        <taxon>Lingulidae</taxon>
        <taxon>Lingula</taxon>
    </lineage>
</organism>
<feature type="transmembrane region" description="Helical" evidence="8">
    <location>
        <begin position="26"/>
        <end position="51"/>
    </location>
</feature>
<dbReference type="CDD" id="cd00637">
    <property type="entry name" value="7tm_classA_rhodopsin-like"/>
    <property type="match status" value="1"/>
</dbReference>
<proteinExistence type="predicted"/>
<evidence type="ECO:0000313" key="11">
    <source>
        <dbReference type="RefSeq" id="XP_013384008.1"/>
    </source>
</evidence>
<comment type="subcellular location">
    <subcellularLocation>
        <location evidence="1">Membrane</location>
        <topology evidence="1">Multi-pass membrane protein</topology>
    </subcellularLocation>
</comment>
<dbReference type="OrthoDB" id="10071887at2759"/>
<gene>
    <name evidence="11 12 13 14 15 16" type="primary">LOC106154261</name>
</gene>
<evidence type="ECO:0000313" key="16">
    <source>
        <dbReference type="RefSeq" id="XP_013384014.1"/>
    </source>
</evidence>
<feature type="transmembrane region" description="Helical" evidence="8">
    <location>
        <begin position="100"/>
        <end position="122"/>
    </location>
</feature>
<dbReference type="Gene3D" id="1.20.1070.10">
    <property type="entry name" value="Rhodopsin 7-helix transmembrane proteins"/>
    <property type="match status" value="1"/>
</dbReference>
<dbReference type="SUPFAM" id="SSF81321">
    <property type="entry name" value="Family A G protein-coupled receptor-like"/>
    <property type="match status" value="1"/>
</dbReference>
<dbReference type="KEGG" id="lak:106154261"/>
<evidence type="ECO:0000256" key="8">
    <source>
        <dbReference type="SAM" id="Phobius"/>
    </source>
</evidence>
<dbReference type="PRINTS" id="PR00237">
    <property type="entry name" value="GPCRRHODOPSN"/>
</dbReference>
<dbReference type="RefSeq" id="XP_013384012.1">
    <property type="nucleotide sequence ID" value="XM_013528558.1"/>
</dbReference>
<evidence type="ECO:0000256" key="6">
    <source>
        <dbReference type="ARBA" id="ARBA00023170"/>
    </source>
</evidence>
<dbReference type="Proteomes" id="UP000085678">
    <property type="component" value="Unplaced"/>
</dbReference>
<reference evidence="11 12" key="1">
    <citation type="submission" date="2025-04" db="UniProtKB">
        <authorList>
            <consortium name="RefSeq"/>
        </authorList>
    </citation>
    <scope>IDENTIFICATION</scope>
    <source>
        <tissue evidence="11 12">Gonads</tissue>
    </source>
</reference>
<protein>
    <submittedName>
        <fullName evidence="11 12">Somatostatin receptor type 5</fullName>
    </submittedName>
</protein>
<dbReference type="InterPro" id="IPR017452">
    <property type="entry name" value="GPCR_Rhodpsn_7TM"/>
</dbReference>
<evidence type="ECO:0000313" key="13">
    <source>
        <dbReference type="RefSeq" id="XP_013384011.1"/>
    </source>
</evidence>
<dbReference type="GO" id="GO:0005886">
    <property type="term" value="C:plasma membrane"/>
    <property type="evidence" value="ECO:0007669"/>
    <property type="project" value="TreeGrafter"/>
</dbReference>
<evidence type="ECO:0000256" key="7">
    <source>
        <dbReference type="ARBA" id="ARBA00023224"/>
    </source>
</evidence>
<feature type="domain" description="G-protein coupled receptors family 1 profile" evidence="9">
    <location>
        <begin position="42"/>
        <end position="303"/>
    </location>
</feature>
<dbReference type="Pfam" id="PF00001">
    <property type="entry name" value="7tm_1"/>
    <property type="match status" value="1"/>
</dbReference>
<feature type="transmembrane region" description="Helical" evidence="8">
    <location>
        <begin position="58"/>
        <end position="80"/>
    </location>
</feature>
<dbReference type="RefSeq" id="XP_013384014.1">
    <property type="nucleotide sequence ID" value="XM_013528560.1"/>
</dbReference>
<dbReference type="PROSITE" id="PS50262">
    <property type="entry name" value="G_PROTEIN_RECEP_F1_2"/>
    <property type="match status" value="1"/>
</dbReference>
<dbReference type="RefSeq" id="XP_013384009.1">
    <property type="nucleotide sequence ID" value="XM_013528555.1"/>
</dbReference>
<dbReference type="RefSeq" id="XP_013384008.1">
    <property type="nucleotide sequence ID" value="XM_013528554.1"/>
</dbReference>
<dbReference type="STRING" id="7574.A0A1S3HES4"/>
<keyword evidence="3 8" id="KW-1133">Transmembrane helix</keyword>
<evidence type="ECO:0000313" key="15">
    <source>
        <dbReference type="RefSeq" id="XP_013384013.1"/>
    </source>
</evidence>
<dbReference type="GO" id="GO:0004930">
    <property type="term" value="F:G protein-coupled receptor activity"/>
    <property type="evidence" value="ECO:0007669"/>
    <property type="project" value="UniProtKB-KW"/>
</dbReference>
<dbReference type="PANTHER" id="PTHR45695:SF9">
    <property type="entry name" value="LEUCOKININ RECEPTOR"/>
    <property type="match status" value="1"/>
</dbReference>
<keyword evidence="5 8" id="KW-0472">Membrane</keyword>
<evidence type="ECO:0000256" key="5">
    <source>
        <dbReference type="ARBA" id="ARBA00023136"/>
    </source>
</evidence>
<dbReference type="AlphaFoldDB" id="A0A1S3HES4"/>
<evidence type="ECO:0000256" key="3">
    <source>
        <dbReference type="ARBA" id="ARBA00022989"/>
    </source>
</evidence>
<dbReference type="RefSeq" id="XP_013384013.1">
    <property type="nucleotide sequence ID" value="XM_013528559.1"/>
</dbReference>
<keyword evidence="6 11" id="KW-0675">Receptor</keyword>
<accession>A0A1S3HES4</accession>
<feature type="transmembrane region" description="Helical" evidence="8">
    <location>
        <begin position="181"/>
        <end position="210"/>
    </location>
</feature>
<dbReference type="RefSeq" id="XP_013384011.1">
    <property type="nucleotide sequence ID" value="XM_013528557.1"/>
</dbReference>
<dbReference type="PANTHER" id="PTHR45695">
    <property type="entry name" value="LEUCOKININ RECEPTOR-RELATED"/>
    <property type="match status" value="1"/>
</dbReference>
<evidence type="ECO:0000313" key="14">
    <source>
        <dbReference type="RefSeq" id="XP_013384012.1"/>
    </source>
</evidence>
<feature type="transmembrane region" description="Helical" evidence="8">
    <location>
        <begin position="283"/>
        <end position="306"/>
    </location>
</feature>
<keyword evidence="2 8" id="KW-0812">Transmembrane</keyword>
<feature type="transmembrane region" description="Helical" evidence="8">
    <location>
        <begin position="238"/>
        <end position="263"/>
    </location>
</feature>
<evidence type="ECO:0000259" key="9">
    <source>
        <dbReference type="PROSITE" id="PS50262"/>
    </source>
</evidence>
<dbReference type="InterPro" id="IPR000276">
    <property type="entry name" value="GPCR_Rhodpsn"/>
</dbReference>
<keyword evidence="7" id="KW-0807">Transducer</keyword>
<evidence type="ECO:0000313" key="10">
    <source>
        <dbReference type="Proteomes" id="UP000085678"/>
    </source>
</evidence>
<keyword evidence="4" id="KW-0297">G-protein coupled receptor</keyword>
<evidence type="ECO:0000256" key="1">
    <source>
        <dbReference type="ARBA" id="ARBA00004141"/>
    </source>
</evidence>
<evidence type="ECO:0000313" key="12">
    <source>
        <dbReference type="RefSeq" id="XP_013384009.1"/>
    </source>
</evidence>